<feature type="region of interest" description="Disordered" evidence="4">
    <location>
        <begin position="1573"/>
        <end position="1598"/>
    </location>
</feature>
<evidence type="ECO:0000256" key="1">
    <source>
        <dbReference type="ARBA" id="ARBA00023125"/>
    </source>
</evidence>
<feature type="region of interest" description="Disordered" evidence="4">
    <location>
        <begin position="515"/>
        <end position="559"/>
    </location>
</feature>
<organism evidence="5 6">
    <name type="scientific">Rhizoctonia solani</name>
    <dbReference type="NCBI Taxonomy" id="456999"/>
    <lineage>
        <taxon>Eukaryota</taxon>
        <taxon>Fungi</taxon>
        <taxon>Dikarya</taxon>
        <taxon>Basidiomycota</taxon>
        <taxon>Agaricomycotina</taxon>
        <taxon>Agaricomycetes</taxon>
        <taxon>Cantharellales</taxon>
        <taxon>Ceratobasidiaceae</taxon>
        <taxon>Rhizoctonia</taxon>
    </lineage>
</organism>
<dbReference type="SUPFAM" id="SSF56349">
    <property type="entry name" value="DNA breaking-rejoining enzymes"/>
    <property type="match status" value="1"/>
</dbReference>
<dbReference type="CDD" id="cd06222">
    <property type="entry name" value="RNase_H_like"/>
    <property type="match status" value="1"/>
</dbReference>
<dbReference type="Gene3D" id="1.10.443.10">
    <property type="entry name" value="Intergrase catalytic core"/>
    <property type="match status" value="1"/>
</dbReference>
<dbReference type="SUPFAM" id="SSF47823">
    <property type="entry name" value="lambda integrase-like, N-terminal domain"/>
    <property type="match status" value="1"/>
</dbReference>
<dbReference type="Gene3D" id="1.10.150.130">
    <property type="match status" value="1"/>
</dbReference>
<gene>
    <name evidence="5" type="ORF">RSOLAG22IIIB_08378</name>
</gene>
<evidence type="ECO:0000256" key="4">
    <source>
        <dbReference type="SAM" id="MobiDB-lite"/>
    </source>
</evidence>
<dbReference type="PANTHER" id="PTHR33050">
    <property type="entry name" value="REVERSE TRANSCRIPTASE DOMAIN-CONTAINING PROTEIN"/>
    <property type="match status" value="1"/>
</dbReference>
<evidence type="ECO:0000313" key="6">
    <source>
        <dbReference type="Proteomes" id="UP000044841"/>
    </source>
</evidence>
<dbReference type="Proteomes" id="UP000044841">
    <property type="component" value="Unassembled WGS sequence"/>
</dbReference>
<accession>A0A0K6FSM4</accession>
<name>A0A0K6FSM4_9AGAM</name>
<dbReference type="InterPro" id="IPR043502">
    <property type="entry name" value="DNA/RNA_pol_sf"/>
</dbReference>
<dbReference type="InterPro" id="IPR044730">
    <property type="entry name" value="RNase_H-like_dom_plant"/>
</dbReference>
<proteinExistence type="predicted"/>
<feature type="compositionally biased region" description="Polar residues" evidence="4">
    <location>
        <begin position="515"/>
        <end position="529"/>
    </location>
</feature>
<feature type="coiled-coil region" evidence="3">
    <location>
        <begin position="1208"/>
        <end position="1235"/>
    </location>
</feature>
<dbReference type="InterPro" id="IPR052055">
    <property type="entry name" value="Hepadnavirus_pol/RT"/>
</dbReference>
<dbReference type="InterPro" id="IPR010998">
    <property type="entry name" value="Integrase_recombinase_N"/>
</dbReference>
<evidence type="ECO:0000256" key="3">
    <source>
        <dbReference type="SAM" id="Coils"/>
    </source>
</evidence>
<keyword evidence="2" id="KW-0233">DNA recombination</keyword>
<dbReference type="InterPro" id="IPR013762">
    <property type="entry name" value="Integrase-like_cat_sf"/>
</dbReference>
<reference evidence="5 6" key="1">
    <citation type="submission" date="2015-07" db="EMBL/GenBank/DDBJ databases">
        <authorList>
            <person name="Noorani M."/>
        </authorList>
    </citation>
    <scope>NUCLEOTIDE SEQUENCE [LARGE SCALE GENOMIC DNA]</scope>
    <source>
        <strain evidence="5">BBA 69670</strain>
    </source>
</reference>
<feature type="region of interest" description="Disordered" evidence="4">
    <location>
        <begin position="1"/>
        <end position="195"/>
    </location>
</feature>
<dbReference type="GO" id="GO:0008270">
    <property type="term" value="F:zinc ion binding"/>
    <property type="evidence" value="ECO:0007669"/>
    <property type="project" value="InterPro"/>
</dbReference>
<dbReference type="CDD" id="cd00067">
    <property type="entry name" value="GAL4"/>
    <property type="match status" value="1"/>
</dbReference>
<feature type="compositionally biased region" description="Low complexity" evidence="4">
    <location>
        <begin position="125"/>
        <end position="134"/>
    </location>
</feature>
<dbReference type="SUPFAM" id="SSF56672">
    <property type="entry name" value="DNA/RNA polymerases"/>
    <property type="match status" value="1"/>
</dbReference>
<dbReference type="InterPro" id="IPR011010">
    <property type="entry name" value="DNA_brk_join_enz"/>
</dbReference>
<dbReference type="GO" id="GO:0006310">
    <property type="term" value="P:DNA recombination"/>
    <property type="evidence" value="ECO:0007669"/>
    <property type="project" value="UniProtKB-KW"/>
</dbReference>
<dbReference type="PANTHER" id="PTHR33050:SF7">
    <property type="entry name" value="RIBONUCLEASE H"/>
    <property type="match status" value="1"/>
</dbReference>
<sequence length="1598" mass="176175">MTENLDADAISDYGSTTTAREPTHPPSQEETIRDGTSPPADERSRTMDGRCDPCKARGQRSKCDRVWPSCSKCIREGTEDGCYGAIEPHDAQAQPNRRNQADPPRAVSAVPPPPPPAFPAPAPPARRATSAAPVLQQAGDHISGTARHDDAPQSARAPARTPRRSQSPPRAPPSIRESSRVRTPPAIRANQADPSLTQHIHAQAAHLREALAALEAQMTEIETQPGHPQPAGKYRLSSFPCTHAPPGIILSPPCRLRLSPPAAYGVPPCRLRLPLCRLRPFSLCRLRHHTHSCHPKHATHGPFHHAVSSIPLAFPTEAPQIAAPIFAGLGIEGRRAPAIIPGHIGGRTFAMIPDTIRKLYTGPHGCNTHVSLGYFTDDYREDISKHTSLTESMVFNPKTNRFEAASAELPDLGEGNMLSSTYIRAWQNKLGFFRSINHPDLHYWQAHYNLVTSQRDFFDNFPKWREYCITVRKRRLQQGIDPSILQRDILGPIEAEYERNKTLSAVSDMLAQAARSSTHVTPPATQTMNRIPRPSSSPSLRRLTQGQGPSAAHPTPSDTPSEHVCFFCGSSSHLSTSCSAKTLVNGKPLLAKPSESGSRQINGGAAGSTYAPCAGLSPTLPNNAPSDPRKIVTPLIPDRWEQAIQTAGIQDQFTDVPIGLRMGFRLGSFSPLSFTTIHKNHLSATKNASVVDNHICSELAAGRYSGPFSHQDLESRIGFFRASPLGVVDKPSAPGSFRVIQDLSFPILPDSDTCSVNSEIDPAQFTCLWGFFSDVVDIVLNLPPGSQAATFDVDAAYRRMPVHPDDQPHIVVHWDGLFYVDHCVPFGATSSNGIFGRCGDCILYIFKFHGICHIVKWVDDFCFFRTPATYDGSTPVFQLDEAFIYAIAENLGWPWKQAKTRPFHNIFMYLGFEWDIARQSVSIPMAKRAKFMTKINTWLASAKTSLKDTESLLGSLIHCAYAIPSGRSRISGLSRFTASFSHDYSRRFVTRSRTVRASEDVMWWRDQLSQPWCGSLLKPHPPTAPCEFFMDASTSFGIGVVCGQEFGMWQLAKGWSGSGRDIGWAEMVAVEIALDLAIHSGISNATIQFWSDNQGVIGALNAGRSRNDQQNIVLRRVYEKQLVHNIRLRISYVNTVNNIADGPSRGIPPPNSTPFKGPVTLDQDLQTFLLPTHPSIHDQWHYVDNGFAPPSDHVSCLRIASTNMSSDLQLILQTIRNLQDRLSALERKIDSLPKQPVQQAPQPPRGLMPLIDPSTDPLLHNTLKILPHALAKSTLSGYSSTIQRFIAFCTEQNIPIDRIFPSDETVLCAFATSFAHRETGGSLANALAALKTWHALHNLPWNGGPRLSYVVKAVTNCAPSVATRPERPGVTIDHLRDLHEHLDLLNPKDAAIYATACFAFWGMCRLGELLGSSRLKHDPSKLPSRSSMKQVPLSGLPLDVHLPSTKTSQRDGATIRLLPQNGRTDPIYAIINHLYVNGSARPSDYLFAYQATASEPARCVTKEEFLRRCNGIWASRGKERLSGHNFRIGGANHLIDREVPSDIVRALGRWKSGAYYKYWRKPEDKAVRFAQMLPDQPRAPGPRSRVSQGRLSPSARAA</sequence>
<evidence type="ECO:0000313" key="5">
    <source>
        <dbReference type="EMBL" id="CUA69255.1"/>
    </source>
</evidence>
<feature type="compositionally biased region" description="Basic and acidic residues" evidence="4">
    <location>
        <begin position="40"/>
        <end position="65"/>
    </location>
</feature>
<dbReference type="EMBL" id="CYGV01000724">
    <property type="protein sequence ID" value="CUA69255.1"/>
    <property type="molecule type" value="Genomic_DNA"/>
</dbReference>
<feature type="compositionally biased region" description="Low complexity" evidence="4">
    <location>
        <begin position="152"/>
        <end position="168"/>
    </location>
</feature>
<feature type="compositionally biased region" description="Pro residues" evidence="4">
    <location>
        <begin position="110"/>
        <end position="124"/>
    </location>
</feature>
<evidence type="ECO:0000256" key="2">
    <source>
        <dbReference type="ARBA" id="ARBA00023172"/>
    </source>
</evidence>
<dbReference type="InterPro" id="IPR001138">
    <property type="entry name" value="Zn2Cys6_DnaBD"/>
</dbReference>
<keyword evidence="3" id="KW-0175">Coiled coil</keyword>
<feature type="compositionally biased region" description="Low complexity" evidence="4">
    <location>
        <begin position="532"/>
        <end position="543"/>
    </location>
</feature>
<dbReference type="GO" id="GO:0015074">
    <property type="term" value="P:DNA integration"/>
    <property type="evidence" value="ECO:0007669"/>
    <property type="project" value="InterPro"/>
</dbReference>
<keyword evidence="6" id="KW-1185">Reference proteome</keyword>
<protein>
    <submittedName>
        <fullName evidence="5">ABC transporter B family member 6</fullName>
    </submittedName>
</protein>
<dbReference type="GO" id="GO:0003677">
    <property type="term" value="F:DNA binding"/>
    <property type="evidence" value="ECO:0007669"/>
    <property type="project" value="UniProtKB-KW"/>
</dbReference>
<dbReference type="GO" id="GO:0000981">
    <property type="term" value="F:DNA-binding transcription factor activity, RNA polymerase II-specific"/>
    <property type="evidence" value="ECO:0007669"/>
    <property type="project" value="InterPro"/>
</dbReference>
<keyword evidence="1" id="KW-0238">DNA-binding</keyword>